<dbReference type="AlphaFoldDB" id="A0AAV4VNH5"/>
<evidence type="ECO:0000313" key="2">
    <source>
        <dbReference type="EMBL" id="GIY70950.1"/>
    </source>
</evidence>
<organism evidence="2 3">
    <name type="scientific">Caerostris extrusa</name>
    <name type="common">Bark spider</name>
    <name type="synonym">Caerostris bankana</name>
    <dbReference type="NCBI Taxonomy" id="172846"/>
    <lineage>
        <taxon>Eukaryota</taxon>
        <taxon>Metazoa</taxon>
        <taxon>Ecdysozoa</taxon>
        <taxon>Arthropoda</taxon>
        <taxon>Chelicerata</taxon>
        <taxon>Arachnida</taxon>
        <taxon>Araneae</taxon>
        <taxon>Araneomorphae</taxon>
        <taxon>Entelegynae</taxon>
        <taxon>Araneoidea</taxon>
        <taxon>Araneidae</taxon>
        <taxon>Caerostris</taxon>
    </lineage>
</organism>
<protein>
    <submittedName>
        <fullName evidence="2">Uncharacterized protein</fullName>
    </submittedName>
</protein>
<feature type="region of interest" description="Disordered" evidence="1">
    <location>
        <begin position="1"/>
        <end position="20"/>
    </location>
</feature>
<comment type="caution">
    <text evidence="2">The sequence shown here is derived from an EMBL/GenBank/DDBJ whole genome shotgun (WGS) entry which is preliminary data.</text>
</comment>
<reference evidence="2 3" key="1">
    <citation type="submission" date="2021-06" db="EMBL/GenBank/DDBJ databases">
        <title>Caerostris extrusa draft genome.</title>
        <authorList>
            <person name="Kono N."/>
            <person name="Arakawa K."/>
        </authorList>
    </citation>
    <scope>NUCLEOTIDE SEQUENCE [LARGE SCALE GENOMIC DNA]</scope>
</reference>
<dbReference type="EMBL" id="BPLR01014738">
    <property type="protein sequence ID" value="GIY70950.1"/>
    <property type="molecule type" value="Genomic_DNA"/>
</dbReference>
<gene>
    <name evidence="2" type="ORF">CEXT_316311</name>
</gene>
<name>A0AAV4VNH5_CAEEX</name>
<dbReference type="Proteomes" id="UP001054945">
    <property type="component" value="Unassembled WGS sequence"/>
</dbReference>
<sequence>MAGALDAQPSRTRDPFGMGRKAGLFDRPPVIYGHRARFGLAFGYWWPLRKAIESCISVDRKFRLPFSPQIHWRDIYGPLIYPPHPWQRPAKLLFRLTYNLQRKHSHPLKPML</sequence>
<evidence type="ECO:0000313" key="3">
    <source>
        <dbReference type="Proteomes" id="UP001054945"/>
    </source>
</evidence>
<accession>A0AAV4VNH5</accession>
<evidence type="ECO:0000256" key="1">
    <source>
        <dbReference type="SAM" id="MobiDB-lite"/>
    </source>
</evidence>
<keyword evidence="3" id="KW-1185">Reference proteome</keyword>
<proteinExistence type="predicted"/>